<evidence type="ECO:0000313" key="1">
    <source>
        <dbReference type="EMBL" id="KAI4456163.1"/>
    </source>
</evidence>
<reference evidence="1" key="1">
    <citation type="submission" date="2022-04" db="EMBL/GenBank/DDBJ databases">
        <title>Chromosome-scale genome assembly of Holotrichia oblita Faldermann.</title>
        <authorList>
            <person name="Rongchong L."/>
        </authorList>
    </citation>
    <scope>NUCLEOTIDE SEQUENCE</scope>
    <source>
        <strain evidence="1">81SQS9</strain>
    </source>
</reference>
<sequence length="1460" mass="173225">MKTVVVLSVLFAIILASKIEIKLQKQQQNLKQSSKELLEFQKSILRLFRNIQQPDYYDDQKEIGVNYDIEDNIDNYKRPQAVREFWDLNRLGFLPKDEIFTIFNEKHRREAIALFKVLYYAKDLATLYNTACWARLFMNEGIFVYSLSVALVHRPDTAMIDLPPIYEIFPHYFYNMDVILEAKKARQLFMEEQGVPVNEERNIPQIQDPFMMPPRPQRPMEHETIFNMPVETTPQEPFYRGMIPPQPLYAPWYNLLPERLRPMQMDSAYRLEMMKQEELRQQKLKQAKMMDEQEMKNIGMIPQDPNIMDMEKFDGITIDANYSRPDMTVEETLVNYLTEDVGFNAYYYYYNIYFPCWMPNEMINFQTERRGEQFYYMMQQLLARYYLERLSNGLGDVPVIDYSMPIRTGYYPMMAYPNGMRFPMRPKNLWIKMQRAMENTQYSNNYTNSFAFVKDYGRRIKDAIDLGYVYTSTGKQISLYDKHGFEILGNMIEGNPETPNARFYGCLQIFVRLLLGNAQPILLDREFVIAPSVLEHFETSMRDPVFYQFFKRMVMYFQRYLNNIPSYSTRDLLMPGVKIEDVQIMEQLTTYFEYDYIDISNAVYNKEMKEDMKRVPIRVRQLRLNNKPYRYVMNVNSDHSYNAMVKVFLGPKYDELGRRLDITESRLNFVEIDKFLVELTPGMNRIQRSSLENCYTRDRMTYREMYMRVMMNLNRSTLPEYEPRQPEWCLPQRLLLPKGRPDGQMYQMYFIVTHHMPSKHHSKHMSQSMIEMPIMSDSYPLGYPLDRPIDENDFYVPNSLFKDVVITHMADNFNWERQKDILQLFRFVNQQSPFKKFVDIGKTYPVQNEELYTKPEVVEEFFSLSVDELLPRGVVFNLMNDEHLQYAIALYNMLYCAKDYETFLNVAIWARQNVNQGLFVYSLSVALVYRPDTKDYLLPPIYEIFPQYFFNSHVIQKVQDYKQQLFLPYPFPQRYQKGSYMVTANYTSSLLYVNQEQSLAYFTEDLGFNAFNYYLYVYCPFWLKEESIPICRELSASTLVLSQILAKYYMERLTNGLGDIEPLNFHPPYTHETGFYPLLKYPNGLDFLVRPHGGETSGPVYLKRTIQNYNYTQSGTFLLDYGRRVRDAIDLGYVINTKGEKIEMNGTDGLYLLMNILIGNQLSINPRFYGSVTKYALYVYGNSFIPLDSRGILPSALELPETTARDPSYYRFCATMYEYLERYLMYQPQYTYKDLELPGVTIQDFEISRLITYYDYFYADISNALYISEKEFIDDSVRVFVRQQRLNHQSFTYKLDLKSTKTEEVVIKVFIGPKYDEFNNVIHMHKETAKFALLDIFPYMMQVGENTIQRNSKEFLGYFPELPSFKDIYNKLSSTQSLEQILQQIKNPFLGMPSRFMLPKGTPEGQVYQLYVFVSPASTTSILYPFDKFAKPHAYRVPNAYLTDVTVYFKELSQTENYTI</sequence>
<protein>
    <submittedName>
        <fullName evidence="1">Larval storage protein/phenoloxidase</fullName>
    </submittedName>
</protein>
<proteinExistence type="predicted"/>
<evidence type="ECO:0000313" key="2">
    <source>
        <dbReference type="Proteomes" id="UP001056778"/>
    </source>
</evidence>
<accession>A0ACB9SLH9</accession>
<keyword evidence="2" id="KW-1185">Reference proteome</keyword>
<name>A0ACB9SLH9_HOLOL</name>
<gene>
    <name evidence="1" type="ORF">MML48_8g00015839</name>
</gene>
<comment type="caution">
    <text evidence="1">The sequence shown here is derived from an EMBL/GenBank/DDBJ whole genome shotgun (WGS) entry which is preliminary data.</text>
</comment>
<dbReference type="EMBL" id="CM043022">
    <property type="protein sequence ID" value="KAI4456163.1"/>
    <property type="molecule type" value="Genomic_DNA"/>
</dbReference>
<organism evidence="1 2">
    <name type="scientific">Holotrichia oblita</name>
    <name type="common">Chafer beetle</name>
    <dbReference type="NCBI Taxonomy" id="644536"/>
    <lineage>
        <taxon>Eukaryota</taxon>
        <taxon>Metazoa</taxon>
        <taxon>Ecdysozoa</taxon>
        <taxon>Arthropoda</taxon>
        <taxon>Hexapoda</taxon>
        <taxon>Insecta</taxon>
        <taxon>Pterygota</taxon>
        <taxon>Neoptera</taxon>
        <taxon>Endopterygota</taxon>
        <taxon>Coleoptera</taxon>
        <taxon>Polyphaga</taxon>
        <taxon>Scarabaeiformia</taxon>
        <taxon>Scarabaeidae</taxon>
        <taxon>Melolonthinae</taxon>
        <taxon>Holotrichia</taxon>
    </lineage>
</organism>
<dbReference type="Proteomes" id="UP001056778">
    <property type="component" value="Chromosome 8"/>
</dbReference>